<dbReference type="InterPro" id="IPR029044">
    <property type="entry name" value="Nucleotide-diphossugar_trans"/>
</dbReference>
<evidence type="ECO:0000259" key="2">
    <source>
        <dbReference type="Pfam" id="PF00535"/>
    </source>
</evidence>
<evidence type="ECO:0000313" key="4">
    <source>
        <dbReference type="Proteomes" id="UP000050398"/>
    </source>
</evidence>
<dbReference type="Proteomes" id="UP000050398">
    <property type="component" value="Unassembled WGS sequence"/>
</dbReference>
<dbReference type="PATRIC" id="fig|218284.4.peg.4148"/>
<keyword evidence="3" id="KW-0808">Transferase</keyword>
<dbReference type="PANTHER" id="PTHR22916">
    <property type="entry name" value="GLYCOSYLTRANSFERASE"/>
    <property type="match status" value="1"/>
</dbReference>
<organism evidence="3 4">
    <name type="scientific">Rossellomorea vietnamensis</name>
    <dbReference type="NCBI Taxonomy" id="218284"/>
    <lineage>
        <taxon>Bacteria</taxon>
        <taxon>Bacillati</taxon>
        <taxon>Bacillota</taxon>
        <taxon>Bacilli</taxon>
        <taxon>Bacillales</taxon>
        <taxon>Bacillaceae</taxon>
        <taxon>Rossellomorea</taxon>
    </lineage>
</organism>
<accession>A0A0P6W1J7</accession>
<name>A0A0P6W1J7_9BACI</name>
<gene>
    <name evidence="3" type="ORF">AM506_12200</name>
</gene>
<evidence type="ECO:0000256" key="1">
    <source>
        <dbReference type="ARBA" id="ARBA00006739"/>
    </source>
</evidence>
<dbReference type="Pfam" id="PF00535">
    <property type="entry name" value="Glycos_transf_2"/>
    <property type="match status" value="1"/>
</dbReference>
<dbReference type="GO" id="GO:0016758">
    <property type="term" value="F:hexosyltransferase activity"/>
    <property type="evidence" value="ECO:0007669"/>
    <property type="project" value="UniProtKB-ARBA"/>
</dbReference>
<dbReference type="PANTHER" id="PTHR22916:SF3">
    <property type="entry name" value="UDP-GLCNAC:BETAGAL BETA-1,3-N-ACETYLGLUCOSAMINYLTRANSFERASE-LIKE PROTEIN 1"/>
    <property type="match status" value="1"/>
</dbReference>
<dbReference type="InterPro" id="IPR001173">
    <property type="entry name" value="Glyco_trans_2-like"/>
</dbReference>
<dbReference type="SUPFAM" id="SSF53448">
    <property type="entry name" value="Nucleotide-diphospho-sugar transferases"/>
    <property type="match status" value="1"/>
</dbReference>
<evidence type="ECO:0000313" key="3">
    <source>
        <dbReference type="EMBL" id="KPL59277.1"/>
    </source>
</evidence>
<proteinExistence type="inferred from homology"/>
<dbReference type="FunFam" id="3.90.550.10:FF:000130">
    <property type="entry name" value="Family 2 glycosyl transferase"/>
    <property type="match status" value="1"/>
</dbReference>
<feature type="domain" description="Glycosyltransferase 2-like" evidence="2">
    <location>
        <begin position="13"/>
        <end position="129"/>
    </location>
</feature>
<reference evidence="3 4" key="1">
    <citation type="submission" date="2015-08" db="EMBL/GenBank/DDBJ databases">
        <title>Draft Genome Sequence of Bacillus vietnamensis UCD-SED5.</title>
        <authorList>
            <person name="Lee R.D."/>
            <person name="Jospin G."/>
            <person name="Lang J.M."/>
            <person name="Coil D.A."/>
            <person name="Eisen J.A."/>
        </authorList>
    </citation>
    <scope>NUCLEOTIDE SEQUENCE [LARGE SCALE GENOMIC DNA]</scope>
    <source>
        <strain evidence="3 4">UCD-SED5</strain>
    </source>
</reference>
<dbReference type="OrthoDB" id="9785185at2"/>
<comment type="similarity">
    <text evidence="1">Belongs to the glycosyltransferase 2 family.</text>
</comment>
<dbReference type="EMBL" id="LIXZ01000008">
    <property type="protein sequence ID" value="KPL59277.1"/>
    <property type="molecule type" value="Genomic_DNA"/>
</dbReference>
<dbReference type="RefSeq" id="WP_060672771.1">
    <property type="nucleotide sequence ID" value="NZ_LIXZ01000008.1"/>
</dbReference>
<protein>
    <submittedName>
        <fullName evidence="3">Glycosyl transferase</fullName>
    </submittedName>
</protein>
<comment type="caution">
    <text evidence="3">The sequence shown here is derived from an EMBL/GenBank/DDBJ whole genome shotgun (WGS) entry which is preliminary data.</text>
</comment>
<sequence length="256" mass="29248">MSGNLNHEQDLISIVTPTYNAEAFILDTVKSVQAQTFNNWEMIIVDDCSKDNTVGVIKDSLKSDSRIKLIELKVNSGAAVARNTALLKARGRYVAFLDSDDKWFPEKLEKQINFMKRRNIAFSFTSYEFMDQYGNNTGKIVRVPSQIDYAGLLKNTIIGCLTVMLDINKLGKVEMPNIRTRQDTALWLSILKKGNVAYGIQEPLAMYRKVTGSISSNKFKMAKNNWNMYRRVEKLSVLHSIWCFVNYAFNAFKKNI</sequence>
<dbReference type="AlphaFoldDB" id="A0A0P6W1J7"/>
<dbReference type="Gene3D" id="3.90.550.10">
    <property type="entry name" value="Spore Coat Polysaccharide Biosynthesis Protein SpsA, Chain A"/>
    <property type="match status" value="1"/>
</dbReference>